<feature type="transmembrane region" description="Helical" evidence="6">
    <location>
        <begin position="116"/>
        <end position="137"/>
    </location>
</feature>
<evidence type="ECO:0000256" key="4">
    <source>
        <dbReference type="ARBA" id="ARBA00022989"/>
    </source>
</evidence>
<keyword evidence="9" id="KW-1185">Reference proteome</keyword>
<evidence type="ECO:0000313" key="8">
    <source>
        <dbReference type="EMBL" id="SEB01425.1"/>
    </source>
</evidence>
<comment type="subcellular location">
    <subcellularLocation>
        <location evidence="1">Cell inner membrane</location>
        <topology evidence="1">Multi-pass membrane protein</topology>
    </subcellularLocation>
</comment>
<dbReference type="InterPro" id="IPR036259">
    <property type="entry name" value="MFS_trans_sf"/>
</dbReference>
<feature type="transmembrane region" description="Helical" evidence="6">
    <location>
        <begin position="361"/>
        <end position="381"/>
    </location>
</feature>
<accession>A0A1H4FVT9</accession>
<dbReference type="GO" id="GO:0022857">
    <property type="term" value="F:transmembrane transporter activity"/>
    <property type="evidence" value="ECO:0007669"/>
    <property type="project" value="InterPro"/>
</dbReference>
<keyword evidence="4 6" id="KW-1133">Transmembrane helix</keyword>
<sequence>MAGGAVSNSSFTTTDTSSKSNSYLFPFILVTSLFFLWGLAYGLLDVLNKHFQEVLNITAKRSTLLQGAYFGAYFLMALPAGIFMKRFGYKSGIILGLFLYAIGAFMFYPSAGAQSFNFFLASLFILACGLACLETAANPYVTVLGPPATATQRLNLSQCFNGLGSFLGPIIGHSLFFGSSTKDLSSVQLTYIIIGCVVLLIAGFFYRTPLPEIKKVEEKITETLGDTRPLFEHKHFVWSVVAQFFYVAAQVGVGALFINYVTAYWHGLESKTAALLLSVALGLFTVGRFVGTALMRKIAPNKLLAIYAAINVALCLFVMTGAGPAAVIALIAVFFFMSIMFPTIFALGVKNLGIHTERASSFQIMSIVGGASLPYVMGIITDLQSVAISYVVPAVCFVVVFLFGWKGYKTN</sequence>
<feature type="transmembrane region" description="Helical" evidence="6">
    <location>
        <begin position="158"/>
        <end position="177"/>
    </location>
</feature>
<dbReference type="SUPFAM" id="SSF103473">
    <property type="entry name" value="MFS general substrate transporter"/>
    <property type="match status" value="1"/>
</dbReference>
<feature type="transmembrane region" description="Helical" evidence="6">
    <location>
        <begin position="64"/>
        <end position="84"/>
    </location>
</feature>
<feature type="transmembrane region" description="Helical" evidence="6">
    <location>
        <begin position="236"/>
        <end position="261"/>
    </location>
</feature>
<dbReference type="CDD" id="cd17394">
    <property type="entry name" value="MFS_FucP_like"/>
    <property type="match status" value="1"/>
</dbReference>
<dbReference type="InterPro" id="IPR050375">
    <property type="entry name" value="MFS_TsgA-like"/>
</dbReference>
<feature type="transmembrane region" description="Helical" evidence="6">
    <location>
        <begin position="23"/>
        <end position="44"/>
    </location>
</feature>
<evidence type="ECO:0000256" key="3">
    <source>
        <dbReference type="ARBA" id="ARBA00022692"/>
    </source>
</evidence>
<dbReference type="PANTHER" id="PTHR43702:SF3">
    <property type="entry name" value="PROTEIN TSGA"/>
    <property type="match status" value="1"/>
</dbReference>
<organism evidence="8 9">
    <name type="scientific">Chitinophaga terrae</name>
    <name type="common">ex Kim and Jung 2007</name>
    <dbReference type="NCBI Taxonomy" id="408074"/>
    <lineage>
        <taxon>Bacteria</taxon>
        <taxon>Pseudomonadati</taxon>
        <taxon>Bacteroidota</taxon>
        <taxon>Chitinophagia</taxon>
        <taxon>Chitinophagales</taxon>
        <taxon>Chitinophagaceae</taxon>
        <taxon>Chitinophaga</taxon>
    </lineage>
</organism>
<evidence type="ECO:0000259" key="7">
    <source>
        <dbReference type="PROSITE" id="PS50850"/>
    </source>
</evidence>
<dbReference type="PANTHER" id="PTHR43702">
    <property type="entry name" value="L-FUCOSE-PROTON SYMPORTER"/>
    <property type="match status" value="1"/>
</dbReference>
<name>A0A1H4FVT9_9BACT</name>
<protein>
    <submittedName>
        <fullName evidence="8">MFS transporter, FHS family, L-fucose permease</fullName>
    </submittedName>
</protein>
<dbReference type="OrthoDB" id="9786665at2"/>
<evidence type="ECO:0000256" key="2">
    <source>
        <dbReference type="ARBA" id="ARBA00022475"/>
    </source>
</evidence>
<evidence type="ECO:0000256" key="1">
    <source>
        <dbReference type="ARBA" id="ARBA00004429"/>
    </source>
</evidence>
<evidence type="ECO:0000256" key="5">
    <source>
        <dbReference type="ARBA" id="ARBA00023136"/>
    </source>
</evidence>
<proteinExistence type="predicted"/>
<keyword evidence="5 6" id="KW-0472">Membrane</keyword>
<reference evidence="9" key="1">
    <citation type="submission" date="2016-10" db="EMBL/GenBank/DDBJ databases">
        <authorList>
            <person name="Varghese N."/>
            <person name="Submissions S."/>
        </authorList>
    </citation>
    <scope>NUCLEOTIDE SEQUENCE [LARGE SCALE GENOMIC DNA]</scope>
    <source>
        <strain evidence="9">DSM 23920</strain>
    </source>
</reference>
<feature type="transmembrane region" description="Helical" evidence="6">
    <location>
        <begin position="328"/>
        <end position="349"/>
    </location>
</feature>
<feature type="domain" description="Major facilitator superfamily (MFS) profile" evidence="7">
    <location>
        <begin position="26"/>
        <end position="411"/>
    </location>
</feature>
<dbReference type="RefSeq" id="WP_089764784.1">
    <property type="nucleotide sequence ID" value="NZ_BKAT01000049.1"/>
</dbReference>
<keyword evidence="3 6" id="KW-0812">Transmembrane</keyword>
<feature type="transmembrane region" description="Helical" evidence="6">
    <location>
        <begin position="387"/>
        <end position="405"/>
    </location>
</feature>
<keyword evidence="2" id="KW-1003">Cell membrane</keyword>
<feature type="transmembrane region" description="Helical" evidence="6">
    <location>
        <begin position="273"/>
        <end position="291"/>
    </location>
</feature>
<feature type="transmembrane region" description="Helical" evidence="6">
    <location>
        <begin position="303"/>
        <end position="322"/>
    </location>
</feature>
<evidence type="ECO:0000313" key="9">
    <source>
        <dbReference type="Proteomes" id="UP000199656"/>
    </source>
</evidence>
<feature type="transmembrane region" description="Helical" evidence="6">
    <location>
        <begin position="189"/>
        <end position="206"/>
    </location>
</feature>
<dbReference type="AlphaFoldDB" id="A0A1H4FVT9"/>
<dbReference type="Proteomes" id="UP000199656">
    <property type="component" value="Unassembled WGS sequence"/>
</dbReference>
<dbReference type="InterPro" id="IPR011701">
    <property type="entry name" value="MFS"/>
</dbReference>
<dbReference type="InterPro" id="IPR020846">
    <property type="entry name" value="MFS_dom"/>
</dbReference>
<dbReference type="PROSITE" id="PS50850">
    <property type="entry name" value="MFS"/>
    <property type="match status" value="1"/>
</dbReference>
<dbReference type="STRING" id="408074.SAMN05660909_04719"/>
<dbReference type="GO" id="GO:0005886">
    <property type="term" value="C:plasma membrane"/>
    <property type="evidence" value="ECO:0007669"/>
    <property type="project" value="UniProtKB-SubCell"/>
</dbReference>
<gene>
    <name evidence="8" type="ORF">SAMN05660909_04719</name>
</gene>
<dbReference type="EMBL" id="FNRL01000029">
    <property type="protein sequence ID" value="SEB01425.1"/>
    <property type="molecule type" value="Genomic_DNA"/>
</dbReference>
<evidence type="ECO:0000256" key="6">
    <source>
        <dbReference type="SAM" id="Phobius"/>
    </source>
</evidence>
<feature type="transmembrane region" description="Helical" evidence="6">
    <location>
        <begin position="91"/>
        <end position="110"/>
    </location>
</feature>
<dbReference type="Pfam" id="PF07690">
    <property type="entry name" value="MFS_1"/>
    <property type="match status" value="1"/>
</dbReference>
<dbReference type="Gene3D" id="1.20.1250.20">
    <property type="entry name" value="MFS general substrate transporter like domains"/>
    <property type="match status" value="2"/>
</dbReference>